<proteinExistence type="predicted"/>
<accession>A0A8C3G3Q9</accession>
<organism evidence="6 7">
    <name type="scientific">Cyclopterus lumpus</name>
    <name type="common">Lumpsucker</name>
    <dbReference type="NCBI Taxonomy" id="8103"/>
    <lineage>
        <taxon>Eukaryota</taxon>
        <taxon>Metazoa</taxon>
        <taxon>Chordata</taxon>
        <taxon>Craniata</taxon>
        <taxon>Vertebrata</taxon>
        <taxon>Euteleostomi</taxon>
        <taxon>Actinopterygii</taxon>
        <taxon>Neopterygii</taxon>
        <taxon>Teleostei</taxon>
        <taxon>Neoteleostei</taxon>
        <taxon>Acanthomorphata</taxon>
        <taxon>Eupercaria</taxon>
        <taxon>Perciformes</taxon>
        <taxon>Cottioidei</taxon>
        <taxon>Cottales</taxon>
        <taxon>Cyclopteridae</taxon>
        <taxon>Cyclopterus</taxon>
    </lineage>
</organism>
<dbReference type="PANTHER" id="PTHR10924">
    <property type="entry name" value="MAJOR FACILITATOR SUPERFAMILY PROTEIN-RELATED"/>
    <property type="match status" value="1"/>
</dbReference>
<dbReference type="GO" id="GO:0016020">
    <property type="term" value="C:membrane"/>
    <property type="evidence" value="ECO:0007669"/>
    <property type="project" value="UniProtKB-SubCell"/>
</dbReference>
<dbReference type="AlphaFoldDB" id="A0A8C3G3Q9"/>
<feature type="transmembrane region" description="Helical" evidence="5">
    <location>
        <begin position="109"/>
        <end position="127"/>
    </location>
</feature>
<reference evidence="6" key="1">
    <citation type="submission" date="2025-08" db="UniProtKB">
        <authorList>
            <consortium name="Ensembl"/>
        </authorList>
    </citation>
    <scope>IDENTIFICATION</scope>
</reference>
<dbReference type="Ensembl" id="ENSCLMT00005033613.1">
    <property type="protein sequence ID" value="ENSCLMP00005032243.1"/>
    <property type="gene ID" value="ENSCLMG00005015528.1"/>
</dbReference>
<keyword evidence="4 5" id="KW-0472">Membrane</keyword>
<dbReference type="InterPro" id="IPR049680">
    <property type="entry name" value="FLVCR1-2_SLC49-like"/>
</dbReference>
<evidence type="ECO:0000313" key="6">
    <source>
        <dbReference type="Ensembl" id="ENSCLMP00005032243.1"/>
    </source>
</evidence>
<keyword evidence="2 5" id="KW-0812">Transmembrane</keyword>
<evidence type="ECO:0000256" key="3">
    <source>
        <dbReference type="ARBA" id="ARBA00022989"/>
    </source>
</evidence>
<protein>
    <submittedName>
        <fullName evidence="6">Uncharacterized protein</fullName>
    </submittedName>
</protein>
<evidence type="ECO:0000256" key="4">
    <source>
        <dbReference type="ARBA" id="ARBA00023136"/>
    </source>
</evidence>
<keyword evidence="3 5" id="KW-1133">Transmembrane helix</keyword>
<sequence length="182" mass="20696">DTDYETLVYSLVYLCKKLIQLWLTFAPVADRSAKFLGVSLEKINWLSVVYMVVAIPLSFGSTWMLDTLGLPRQIQSVLFIVLLQSLTKRLTDSPLSTCGDIVLSWKVPLMLMAGLCTFFSCCFVIFFNTRYRRLEAEEQAVYGTKPRAASTGDFRQFKVPLINHVPKRAILSIPFTCLCYEV</sequence>
<evidence type="ECO:0000256" key="1">
    <source>
        <dbReference type="ARBA" id="ARBA00004141"/>
    </source>
</evidence>
<name>A0A8C3G3Q9_CYCLU</name>
<evidence type="ECO:0000256" key="2">
    <source>
        <dbReference type="ARBA" id="ARBA00022692"/>
    </source>
</evidence>
<feature type="transmembrane region" description="Helical" evidence="5">
    <location>
        <begin position="45"/>
        <end position="65"/>
    </location>
</feature>
<keyword evidence="7" id="KW-1185">Reference proteome</keyword>
<evidence type="ECO:0000256" key="5">
    <source>
        <dbReference type="SAM" id="Phobius"/>
    </source>
</evidence>
<dbReference type="Proteomes" id="UP000694565">
    <property type="component" value="Unplaced"/>
</dbReference>
<evidence type="ECO:0000313" key="7">
    <source>
        <dbReference type="Proteomes" id="UP000694565"/>
    </source>
</evidence>
<comment type="subcellular location">
    <subcellularLocation>
        <location evidence="1">Membrane</location>
        <topology evidence="1">Multi-pass membrane protein</topology>
    </subcellularLocation>
</comment>
<reference evidence="6" key="2">
    <citation type="submission" date="2025-09" db="UniProtKB">
        <authorList>
            <consortium name="Ensembl"/>
        </authorList>
    </citation>
    <scope>IDENTIFICATION</scope>
</reference>
<dbReference type="PANTHER" id="PTHR10924:SF6">
    <property type="entry name" value="SOLUTE CARRIER FAMILY 49 MEMBER A3"/>
    <property type="match status" value="1"/>
</dbReference>